<dbReference type="AlphaFoldDB" id="A0A655QM38"/>
<dbReference type="Proteomes" id="UP000044806">
    <property type="component" value="Unassembled WGS sequence"/>
</dbReference>
<name>A0A655QM38_VIBCL</name>
<evidence type="ECO:0000313" key="2">
    <source>
        <dbReference type="Proteomes" id="UP000044806"/>
    </source>
</evidence>
<evidence type="ECO:0000313" key="1">
    <source>
        <dbReference type="EMBL" id="CSA60731.1"/>
    </source>
</evidence>
<gene>
    <name evidence="1" type="ORF">ERS013165_01984</name>
</gene>
<reference evidence="1 2" key="1">
    <citation type="submission" date="2015-07" db="EMBL/GenBank/DDBJ databases">
        <authorList>
            <consortium name="Pathogen Informatics"/>
        </authorList>
    </citation>
    <scope>NUCLEOTIDE SEQUENCE [LARGE SCALE GENOMIC DNA]</scope>
    <source>
        <strain evidence="1 2">A51</strain>
    </source>
</reference>
<protein>
    <submittedName>
        <fullName evidence="1">Uncharacterized protein</fullName>
    </submittedName>
</protein>
<organism evidence="1 2">
    <name type="scientific">Vibrio cholerae</name>
    <dbReference type="NCBI Taxonomy" id="666"/>
    <lineage>
        <taxon>Bacteria</taxon>
        <taxon>Pseudomonadati</taxon>
        <taxon>Pseudomonadota</taxon>
        <taxon>Gammaproteobacteria</taxon>
        <taxon>Vibrionales</taxon>
        <taxon>Vibrionaceae</taxon>
        <taxon>Vibrio</taxon>
    </lineage>
</organism>
<sequence>MVSITLSSEIRHLLVRLSAMREAFIAFTAPIALRSIQGTCTKPPIGSQVIPNECSIAISAAMQICSLLPPRKAVKPAAAMEEETPTSP</sequence>
<dbReference type="EMBL" id="CWOW01000009">
    <property type="protein sequence ID" value="CSA60731.1"/>
    <property type="molecule type" value="Genomic_DNA"/>
</dbReference>
<proteinExistence type="predicted"/>
<accession>A0A655QM38</accession>